<accession>A0A8J2P6Z8</accession>
<sequence length="84" mass="9610">MKTTEPHPGMKSHHLIQTCTNKEFLTLLARNHLRQCPWNLNLKAAQNQPRPLGRSSGRRVSTRYNALNLSHSDYTTGSEAPYEH</sequence>
<gene>
    <name evidence="2" type="ORF">AFUS01_LOCUS27619</name>
</gene>
<proteinExistence type="predicted"/>
<keyword evidence="3" id="KW-1185">Reference proteome</keyword>
<name>A0A8J2P6Z8_9HEXA</name>
<dbReference type="EMBL" id="CAJVCH010385324">
    <property type="protein sequence ID" value="CAG7817031.1"/>
    <property type="molecule type" value="Genomic_DNA"/>
</dbReference>
<protein>
    <submittedName>
        <fullName evidence="2">Uncharacterized protein</fullName>
    </submittedName>
</protein>
<feature type="compositionally biased region" description="Polar residues" evidence="1">
    <location>
        <begin position="62"/>
        <end position="78"/>
    </location>
</feature>
<dbReference type="AlphaFoldDB" id="A0A8J2P6Z8"/>
<comment type="caution">
    <text evidence="2">The sequence shown here is derived from an EMBL/GenBank/DDBJ whole genome shotgun (WGS) entry which is preliminary data.</text>
</comment>
<evidence type="ECO:0000313" key="2">
    <source>
        <dbReference type="EMBL" id="CAG7817031.1"/>
    </source>
</evidence>
<evidence type="ECO:0000313" key="3">
    <source>
        <dbReference type="Proteomes" id="UP000708208"/>
    </source>
</evidence>
<reference evidence="2" key="1">
    <citation type="submission" date="2021-06" db="EMBL/GenBank/DDBJ databases">
        <authorList>
            <person name="Hodson N. C."/>
            <person name="Mongue J. A."/>
            <person name="Jaron S. K."/>
        </authorList>
    </citation>
    <scope>NUCLEOTIDE SEQUENCE</scope>
</reference>
<feature type="region of interest" description="Disordered" evidence="1">
    <location>
        <begin position="45"/>
        <end position="84"/>
    </location>
</feature>
<dbReference type="Proteomes" id="UP000708208">
    <property type="component" value="Unassembled WGS sequence"/>
</dbReference>
<evidence type="ECO:0000256" key="1">
    <source>
        <dbReference type="SAM" id="MobiDB-lite"/>
    </source>
</evidence>
<organism evidence="2 3">
    <name type="scientific">Allacma fusca</name>
    <dbReference type="NCBI Taxonomy" id="39272"/>
    <lineage>
        <taxon>Eukaryota</taxon>
        <taxon>Metazoa</taxon>
        <taxon>Ecdysozoa</taxon>
        <taxon>Arthropoda</taxon>
        <taxon>Hexapoda</taxon>
        <taxon>Collembola</taxon>
        <taxon>Symphypleona</taxon>
        <taxon>Sminthuridae</taxon>
        <taxon>Allacma</taxon>
    </lineage>
</organism>